<evidence type="ECO:0000313" key="9">
    <source>
        <dbReference type="EMBL" id="SMC10830.1"/>
    </source>
</evidence>
<evidence type="ECO:0000256" key="7">
    <source>
        <dbReference type="SAM" id="SignalP"/>
    </source>
</evidence>
<dbReference type="Proteomes" id="UP000193224">
    <property type="component" value="Unassembled WGS sequence"/>
</dbReference>
<sequence length="106" mass="11905">MYRLFICLFLFASLTFPASAADVENGRKLARQCSACHGKFGLSKDPEVPNLAGQPSLYLEKSLKDYRDGAREDRRMTLISEPLTDDDVRDLAAWFASIEFNVVTPD</sequence>
<dbReference type="GO" id="GO:0020037">
    <property type="term" value="F:heme binding"/>
    <property type="evidence" value="ECO:0007669"/>
    <property type="project" value="InterPro"/>
</dbReference>
<organism evidence="9 10">
    <name type="scientific">Roseovarius aestuarii</name>
    <dbReference type="NCBI Taxonomy" id="475083"/>
    <lineage>
        <taxon>Bacteria</taxon>
        <taxon>Pseudomonadati</taxon>
        <taxon>Pseudomonadota</taxon>
        <taxon>Alphaproteobacteria</taxon>
        <taxon>Rhodobacterales</taxon>
        <taxon>Roseobacteraceae</taxon>
        <taxon>Roseovarius</taxon>
    </lineage>
</organism>
<dbReference type="PANTHER" id="PTHR33751:SF9">
    <property type="entry name" value="CYTOCHROME C4"/>
    <property type="match status" value="1"/>
</dbReference>
<dbReference type="PANTHER" id="PTHR33751">
    <property type="entry name" value="CBB3-TYPE CYTOCHROME C OXIDASE SUBUNIT FIXP"/>
    <property type="match status" value="1"/>
</dbReference>
<evidence type="ECO:0000313" key="10">
    <source>
        <dbReference type="Proteomes" id="UP000193224"/>
    </source>
</evidence>
<keyword evidence="1" id="KW-0813">Transport</keyword>
<keyword evidence="7" id="KW-0732">Signal</keyword>
<keyword evidence="10" id="KW-1185">Reference proteome</keyword>
<dbReference type="OrthoDB" id="9808603at2"/>
<dbReference type="GO" id="GO:0046872">
    <property type="term" value="F:metal ion binding"/>
    <property type="evidence" value="ECO:0007669"/>
    <property type="project" value="UniProtKB-KW"/>
</dbReference>
<keyword evidence="4" id="KW-0249">Electron transport</keyword>
<keyword evidence="5 6" id="KW-0408">Iron</keyword>
<dbReference type="SUPFAM" id="SSF46626">
    <property type="entry name" value="Cytochrome c"/>
    <property type="match status" value="1"/>
</dbReference>
<feature type="chain" id="PRO_5012823950" evidence="7">
    <location>
        <begin position="21"/>
        <end position="106"/>
    </location>
</feature>
<name>A0A1X7BMV1_9RHOB</name>
<evidence type="ECO:0000256" key="3">
    <source>
        <dbReference type="ARBA" id="ARBA00022723"/>
    </source>
</evidence>
<dbReference type="AlphaFoldDB" id="A0A1X7BMV1"/>
<feature type="signal peptide" evidence="7">
    <location>
        <begin position="1"/>
        <end position="20"/>
    </location>
</feature>
<proteinExistence type="predicted"/>
<keyword evidence="3 6" id="KW-0479">Metal-binding</keyword>
<evidence type="ECO:0000256" key="5">
    <source>
        <dbReference type="ARBA" id="ARBA00023004"/>
    </source>
</evidence>
<dbReference type="GO" id="GO:0009055">
    <property type="term" value="F:electron transfer activity"/>
    <property type="evidence" value="ECO:0007669"/>
    <property type="project" value="InterPro"/>
</dbReference>
<dbReference type="InterPro" id="IPR050597">
    <property type="entry name" value="Cytochrome_c_Oxidase_Subunit"/>
</dbReference>
<gene>
    <name evidence="9" type="ORF">ROA7745_00638</name>
</gene>
<dbReference type="RefSeq" id="WP_085799146.1">
    <property type="nucleotide sequence ID" value="NZ_FWXB01000002.1"/>
</dbReference>
<dbReference type="InterPro" id="IPR036909">
    <property type="entry name" value="Cyt_c-like_dom_sf"/>
</dbReference>
<evidence type="ECO:0000256" key="6">
    <source>
        <dbReference type="PROSITE-ProRule" id="PRU00433"/>
    </source>
</evidence>
<feature type="domain" description="Cytochrome c" evidence="8">
    <location>
        <begin position="21"/>
        <end position="99"/>
    </location>
</feature>
<evidence type="ECO:0000256" key="2">
    <source>
        <dbReference type="ARBA" id="ARBA00022617"/>
    </source>
</evidence>
<dbReference type="EMBL" id="FWXB01000002">
    <property type="protein sequence ID" value="SMC10830.1"/>
    <property type="molecule type" value="Genomic_DNA"/>
</dbReference>
<accession>A0A1X7BMV1</accession>
<dbReference type="PROSITE" id="PS51007">
    <property type="entry name" value="CYTC"/>
    <property type="match status" value="1"/>
</dbReference>
<keyword evidence="2 6" id="KW-0349">Heme</keyword>
<protein>
    <submittedName>
        <fullName evidence="9">Cytochrome c-554(548)</fullName>
    </submittedName>
</protein>
<evidence type="ECO:0000256" key="4">
    <source>
        <dbReference type="ARBA" id="ARBA00022982"/>
    </source>
</evidence>
<dbReference type="Gene3D" id="1.10.760.10">
    <property type="entry name" value="Cytochrome c-like domain"/>
    <property type="match status" value="1"/>
</dbReference>
<evidence type="ECO:0000256" key="1">
    <source>
        <dbReference type="ARBA" id="ARBA00022448"/>
    </source>
</evidence>
<evidence type="ECO:0000259" key="8">
    <source>
        <dbReference type="PROSITE" id="PS51007"/>
    </source>
</evidence>
<dbReference type="Pfam" id="PF00034">
    <property type="entry name" value="Cytochrom_C"/>
    <property type="match status" value="1"/>
</dbReference>
<dbReference type="InterPro" id="IPR009056">
    <property type="entry name" value="Cyt_c-like_dom"/>
</dbReference>
<reference evidence="9 10" key="1">
    <citation type="submission" date="2017-03" db="EMBL/GenBank/DDBJ databases">
        <authorList>
            <person name="Afonso C.L."/>
            <person name="Miller P.J."/>
            <person name="Scott M.A."/>
            <person name="Spackman E."/>
            <person name="Goraichik I."/>
            <person name="Dimitrov K.M."/>
            <person name="Suarez D.L."/>
            <person name="Swayne D.E."/>
        </authorList>
    </citation>
    <scope>NUCLEOTIDE SEQUENCE [LARGE SCALE GENOMIC DNA]</scope>
    <source>
        <strain evidence="9 10">CECT 7745</strain>
    </source>
</reference>